<dbReference type="Proteomes" id="UP000640489">
    <property type="component" value="Unassembled WGS sequence"/>
</dbReference>
<proteinExistence type="inferred from homology"/>
<feature type="binding site" evidence="4">
    <location>
        <position position="242"/>
    </location>
    <ligand>
        <name>1D-myo-inositol 2-(L-cysteinylamino)-2-deoxy-alpha-D-glucopyranoside</name>
        <dbReference type="ChEBI" id="CHEBI:58887"/>
    </ligand>
</feature>
<comment type="caution">
    <text evidence="6">The sequence shown here is derived from an EMBL/GenBank/DDBJ whole genome shotgun (WGS) entry which is preliminary data.</text>
</comment>
<evidence type="ECO:0000256" key="2">
    <source>
        <dbReference type="ARBA" id="ARBA00022737"/>
    </source>
</evidence>
<comment type="similarity">
    <text evidence="4">Belongs to the acetyltransferase family. MshD subfamily.</text>
</comment>
<dbReference type="PANTHER" id="PTHR43877">
    <property type="entry name" value="AMINOALKYLPHOSPHONATE N-ACETYLTRANSFERASE-RELATED-RELATED"/>
    <property type="match status" value="1"/>
</dbReference>
<protein>
    <recommendedName>
        <fullName evidence="4">Mycothiol acetyltransferase</fullName>
        <shortName evidence="4">MSH acetyltransferase</shortName>
        <ecNumber evidence="4">2.3.1.189</ecNumber>
    </recommendedName>
    <alternativeName>
        <fullName evidence="4">Mycothiol synthase</fullName>
    </alternativeName>
</protein>
<name>A0A930VDB2_9ACTN</name>
<dbReference type="EC" id="2.3.1.189" evidence="4"/>
<dbReference type="InterPro" id="IPR016181">
    <property type="entry name" value="Acyl_CoA_acyltransferase"/>
</dbReference>
<keyword evidence="7" id="KW-1185">Reference proteome</keyword>
<evidence type="ECO:0000313" key="6">
    <source>
        <dbReference type="EMBL" id="MBF4765379.1"/>
    </source>
</evidence>
<accession>A0A930VDB2</accession>
<feature type="binding site" evidence="4">
    <location>
        <position position="157"/>
    </location>
    <ligand>
        <name>1D-myo-inositol 2-(L-cysteinylamino)-2-deoxy-alpha-D-glucopyranoside</name>
        <dbReference type="ChEBI" id="CHEBI:58887"/>
    </ligand>
</feature>
<evidence type="ECO:0000256" key="4">
    <source>
        <dbReference type="HAMAP-Rule" id="MF_01698"/>
    </source>
</evidence>
<keyword evidence="2 4" id="KW-0677">Repeat</keyword>
<dbReference type="SUPFAM" id="SSF55729">
    <property type="entry name" value="Acyl-CoA N-acyltransferases (Nat)"/>
    <property type="match status" value="1"/>
</dbReference>
<dbReference type="AlphaFoldDB" id="A0A930VDB2"/>
<dbReference type="Pfam" id="PF00583">
    <property type="entry name" value="Acetyltransf_1"/>
    <property type="match status" value="1"/>
</dbReference>
<feature type="binding site" evidence="4">
    <location>
        <position position="204"/>
    </location>
    <ligand>
        <name>1D-myo-inositol 2-(L-cysteinylamino)-2-deoxy-alpha-D-glucopyranoside</name>
        <dbReference type="ChEBI" id="CHEBI:58887"/>
    </ligand>
</feature>
<dbReference type="PROSITE" id="PS51186">
    <property type="entry name" value="GNAT"/>
    <property type="match status" value="1"/>
</dbReference>
<feature type="binding site" evidence="4">
    <location>
        <begin position="55"/>
        <end position="57"/>
    </location>
    <ligand>
        <name>acetyl-CoA</name>
        <dbReference type="ChEBI" id="CHEBI:57288"/>
        <label>1</label>
    </ligand>
</feature>
<dbReference type="NCBIfam" id="TIGR03448">
    <property type="entry name" value="mycothiol_MshD"/>
    <property type="match status" value="1"/>
</dbReference>
<sequence>MADIEAISAASAEADGLEPLDEGAWRRLRHHGGELTTYVEPGRGFSAVDGDQVHLVVAPEARGHGVGGRLLATALGDRVGPWQAWSHGDHPAAAALARSTGFERTRALWVMRRSLAGAEELRPLDLRAPSLTIRSFEPGDEAELLRVNAAAFAHHPEQGSMDAVDLAERMAEPWFDPADLVVAAEGDRMYGFHWTKRHSATLGEVYVMAVDPEVHGRGLGNALLDVGLRHLRSRGLEDVLLYVESDNLPAIGLYEKLGFTHAPTDTHVMYTRGVSAPGS</sequence>
<comment type="function">
    <text evidence="4">Catalyzes the transfer of acetyl from acetyl-CoA to desacetylmycothiol (Cys-GlcN-Ins) to form mycothiol.</text>
</comment>
<gene>
    <name evidence="4 6" type="primary">mshD</name>
    <name evidence="6" type="ORF">ISU07_19795</name>
</gene>
<comment type="caution">
    <text evidence="4">Lacks conserved residue(s) required for the propagation of feature annotation.</text>
</comment>
<evidence type="ECO:0000259" key="5">
    <source>
        <dbReference type="PROSITE" id="PS51186"/>
    </source>
</evidence>
<dbReference type="InterPro" id="IPR017813">
    <property type="entry name" value="Mycothiol_AcTrfase"/>
</dbReference>
<feature type="binding site" evidence="4">
    <location>
        <position position="196"/>
    </location>
    <ligand>
        <name>1D-myo-inositol 2-(L-cysteinylamino)-2-deoxy-alpha-D-glucopyranoside</name>
        <dbReference type="ChEBI" id="CHEBI:58887"/>
    </ligand>
</feature>
<organism evidence="6 7">
    <name type="scientific">Nocardioides islandensis</name>
    <dbReference type="NCBI Taxonomy" id="433663"/>
    <lineage>
        <taxon>Bacteria</taxon>
        <taxon>Bacillati</taxon>
        <taxon>Actinomycetota</taxon>
        <taxon>Actinomycetes</taxon>
        <taxon>Propionibacteriales</taxon>
        <taxon>Nocardioidaceae</taxon>
        <taxon>Nocardioides</taxon>
    </lineage>
</organism>
<comment type="catalytic activity">
    <reaction evidence="4">
        <text>1D-myo-inositol 2-(L-cysteinylamino)-2-deoxy-alpha-D-glucopyranoside + acetyl-CoA = mycothiol + CoA + H(+)</text>
        <dbReference type="Rhea" id="RHEA:26172"/>
        <dbReference type="ChEBI" id="CHEBI:15378"/>
        <dbReference type="ChEBI" id="CHEBI:16768"/>
        <dbReference type="ChEBI" id="CHEBI:57287"/>
        <dbReference type="ChEBI" id="CHEBI:57288"/>
        <dbReference type="ChEBI" id="CHEBI:58887"/>
        <dbReference type="EC" id="2.3.1.189"/>
    </reaction>
</comment>
<dbReference type="HAMAP" id="MF_01698">
    <property type="entry name" value="MshD"/>
    <property type="match status" value="1"/>
</dbReference>
<evidence type="ECO:0000313" key="7">
    <source>
        <dbReference type="Proteomes" id="UP000640489"/>
    </source>
</evidence>
<dbReference type="GO" id="GO:0010125">
    <property type="term" value="P:mycothiol biosynthetic process"/>
    <property type="evidence" value="ECO:0007669"/>
    <property type="project" value="UniProtKB-UniRule"/>
</dbReference>
<dbReference type="GO" id="GO:0035447">
    <property type="term" value="F:mycothiol synthase activity"/>
    <property type="evidence" value="ECO:0007669"/>
    <property type="project" value="UniProtKB-UniRule"/>
</dbReference>
<dbReference type="PIRSF" id="PIRSF021524">
    <property type="entry name" value="MSH_acetyltransferase"/>
    <property type="match status" value="1"/>
</dbReference>
<comment type="subunit">
    <text evidence="4">Monomer.</text>
</comment>
<feature type="domain" description="N-acetyltransferase" evidence="5">
    <location>
        <begin position="131"/>
        <end position="277"/>
    </location>
</feature>
<keyword evidence="1 4" id="KW-0808">Transferase</keyword>
<dbReference type="Gene3D" id="3.40.630.30">
    <property type="match status" value="1"/>
</dbReference>
<dbReference type="EMBL" id="JADKPN010000015">
    <property type="protein sequence ID" value="MBF4765379.1"/>
    <property type="molecule type" value="Genomic_DNA"/>
</dbReference>
<evidence type="ECO:0000256" key="1">
    <source>
        <dbReference type="ARBA" id="ARBA00022679"/>
    </source>
</evidence>
<dbReference type="InterPro" id="IPR000182">
    <property type="entry name" value="GNAT_dom"/>
</dbReference>
<dbReference type="InterPro" id="IPR050832">
    <property type="entry name" value="Bact_Acetyltransf"/>
</dbReference>
<feature type="binding site" evidence="4">
    <location>
        <position position="22"/>
    </location>
    <ligand>
        <name>1D-myo-inositol 2-(L-cysteinylamino)-2-deoxy-alpha-D-glucopyranoside</name>
        <dbReference type="ChEBI" id="CHEBI:58887"/>
    </ligand>
</feature>
<reference evidence="6" key="1">
    <citation type="submission" date="2020-11" db="EMBL/GenBank/DDBJ databases">
        <title>Nocardioides sp. nov., isolated from Soil of Cynanchum wilfordii Hemsley rhizosphere.</title>
        <authorList>
            <person name="Lee J.-S."/>
            <person name="Suh M.K."/>
            <person name="Kim J.-S."/>
        </authorList>
    </citation>
    <scope>NUCLEOTIDE SEQUENCE</scope>
    <source>
        <strain evidence="6">KCTC 19275</strain>
    </source>
</reference>
<evidence type="ECO:0000256" key="3">
    <source>
        <dbReference type="ARBA" id="ARBA00023315"/>
    </source>
</evidence>
<dbReference type="CDD" id="cd04301">
    <property type="entry name" value="NAT_SF"/>
    <property type="match status" value="1"/>
</dbReference>
<keyword evidence="3 4" id="KW-0012">Acyltransferase</keyword>